<dbReference type="GO" id="GO:0016788">
    <property type="term" value="F:hydrolase activity, acting on ester bonds"/>
    <property type="evidence" value="ECO:0007669"/>
    <property type="project" value="InterPro"/>
</dbReference>
<evidence type="ECO:0000256" key="3">
    <source>
        <dbReference type="ARBA" id="ARBA00022801"/>
    </source>
</evidence>
<feature type="domain" description="VRR-NUC" evidence="4">
    <location>
        <begin position="66"/>
        <end position="124"/>
    </location>
</feature>
<gene>
    <name evidence="5" type="ORF">TM448B03531_0007</name>
</gene>
<name>A0A6M3Y0W3_9ZZZZ</name>
<organism evidence="5">
    <name type="scientific">viral metagenome</name>
    <dbReference type="NCBI Taxonomy" id="1070528"/>
    <lineage>
        <taxon>unclassified sequences</taxon>
        <taxon>metagenomes</taxon>
        <taxon>organismal metagenomes</taxon>
    </lineage>
</organism>
<proteinExistence type="predicted"/>
<dbReference type="Pfam" id="PF08774">
    <property type="entry name" value="VRR_NUC"/>
    <property type="match status" value="1"/>
</dbReference>
<evidence type="ECO:0000256" key="1">
    <source>
        <dbReference type="ARBA" id="ARBA00001946"/>
    </source>
</evidence>
<keyword evidence="2" id="KW-0540">Nuclease</keyword>
<evidence type="ECO:0000313" key="5">
    <source>
        <dbReference type="EMBL" id="QJI02684.1"/>
    </source>
</evidence>
<dbReference type="GO" id="GO:0004518">
    <property type="term" value="F:nuclease activity"/>
    <property type="evidence" value="ECO:0007669"/>
    <property type="project" value="UniProtKB-KW"/>
</dbReference>
<accession>A0A6M3Y0W3</accession>
<protein>
    <submittedName>
        <fullName evidence="5">Putative VRR-NUC domain-containing protein</fullName>
    </submittedName>
</protein>
<dbReference type="InterPro" id="IPR011856">
    <property type="entry name" value="tRNA_endonuc-like_dom_sf"/>
</dbReference>
<dbReference type="GO" id="GO:0003676">
    <property type="term" value="F:nucleic acid binding"/>
    <property type="evidence" value="ECO:0007669"/>
    <property type="project" value="InterPro"/>
</dbReference>
<dbReference type="AlphaFoldDB" id="A0A6M3Y0W3"/>
<dbReference type="EMBL" id="MT145022">
    <property type="protein sequence ID" value="QJI02684.1"/>
    <property type="molecule type" value="Genomic_DNA"/>
</dbReference>
<evidence type="ECO:0000259" key="4">
    <source>
        <dbReference type="Pfam" id="PF08774"/>
    </source>
</evidence>
<dbReference type="Gene3D" id="3.40.1350.10">
    <property type="match status" value="1"/>
</dbReference>
<reference evidence="5" key="1">
    <citation type="submission" date="2020-03" db="EMBL/GenBank/DDBJ databases">
        <title>The deep terrestrial virosphere.</title>
        <authorList>
            <person name="Holmfeldt K."/>
            <person name="Nilsson E."/>
            <person name="Simone D."/>
            <person name="Lopez-Fernandez M."/>
            <person name="Wu X."/>
            <person name="de Brujin I."/>
            <person name="Lundin D."/>
            <person name="Andersson A."/>
            <person name="Bertilsson S."/>
            <person name="Dopson M."/>
        </authorList>
    </citation>
    <scope>NUCLEOTIDE SEQUENCE</scope>
    <source>
        <strain evidence="5">TM448B03531</strain>
    </source>
</reference>
<keyword evidence="3" id="KW-0378">Hydrolase</keyword>
<sequence length="135" mass="15554">MKQKEHKNQQGWIEITGTPQEFEKLGRIKGMKPKQPKVLEREIKKEIRRFLKFKKIFIYHNLQGLGCYKGIADFTGLMPLRSTVPGTFLAIEAKTEKGALSEDQEFFLRSVSDSGGIAFVARSVQDCIDNLKEYW</sequence>
<comment type="cofactor">
    <cofactor evidence="1">
        <name>Mg(2+)</name>
        <dbReference type="ChEBI" id="CHEBI:18420"/>
    </cofactor>
</comment>
<evidence type="ECO:0000256" key="2">
    <source>
        <dbReference type="ARBA" id="ARBA00022722"/>
    </source>
</evidence>
<dbReference type="InterPro" id="IPR014883">
    <property type="entry name" value="VRR_NUC"/>
</dbReference>